<dbReference type="AlphaFoldDB" id="A0A814J6E9"/>
<dbReference type="OrthoDB" id="1724672at2759"/>
<dbReference type="GO" id="GO:0090110">
    <property type="term" value="P:COPII-coated vesicle cargo loading"/>
    <property type="evidence" value="ECO:0007669"/>
    <property type="project" value="TreeGrafter"/>
</dbReference>
<evidence type="ECO:0000259" key="1">
    <source>
        <dbReference type="PROSITE" id="PS50234"/>
    </source>
</evidence>
<dbReference type="SUPFAM" id="SSF82919">
    <property type="entry name" value="Zn-finger domain of Sec23/24"/>
    <property type="match status" value="1"/>
</dbReference>
<sequence>MQFCSKYAYDYGFDGSDEEYVQDEHKITTCSKIRKPDTNIISINFDELISNNILVSGPPIQCRKCQAIMSKTSGDNLSSDKKIWTCEFCLEQNSLDSTTLDHLPSEEDVTFLLEQAPQTSLGDTENLSNDKYLIYCIDISGSMREPVKMKNSRGNIISRLDAVKIACFENMNTLKKQEPNKFVGLVTFSNEVKYYGDATKTKNQLTIDQKNVLENKESIMKLAKNQTGDLKPLQDSYLSLKQRIEGLCVQGHTALGPALTFSIAFSSRLPGSQVILCTDGCANVGIGSMEPNSNSEKFYEDLADYAKSKGVVVNVITMEGTECKLALLGKVADLTNGSVNIVNPLDLSKEFTAILKNRCIATDVKAKLIVNNKYLYIRDDQIELAEAMAYESERNANKETEITFEFGIRKLSDDVKKQISENLDKLPFQLQISYTMPNGAKALRVITKTQEFTKERSKTEREIISKESLWSNYAQKISNHLTNSNVRAAKYKAQQFKELNRNINLDVPEIMTENIDFVSTIRNTIRSNELNDKDFHRIILSKKANRNFFSKLNI</sequence>
<evidence type="ECO:0000313" key="2">
    <source>
        <dbReference type="EMBL" id="CAF1031332.1"/>
    </source>
</evidence>
<comment type="caution">
    <text evidence="2">The sequence shown here is derived from an EMBL/GenBank/DDBJ whole genome shotgun (WGS) entry which is preliminary data.</text>
</comment>
<dbReference type="Gene3D" id="3.40.50.410">
    <property type="entry name" value="von Willebrand factor, type A domain"/>
    <property type="match status" value="1"/>
</dbReference>
<name>A0A814J6E9_9BILA</name>
<dbReference type="InterPro" id="IPR036465">
    <property type="entry name" value="vWFA_dom_sf"/>
</dbReference>
<protein>
    <recommendedName>
        <fullName evidence="1">VWFA domain-containing protein</fullName>
    </recommendedName>
</protein>
<dbReference type="InterPro" id="IPR002035">
    <property type="entry name" value="VWF_A"/>
</dbReference>
<dbReference type="Proteomes" id="UP000663879">
    <property type="component" value="Unassembled WGS sequence"/>
</dbReference>
<evidence type="ECO:0000313" key="3">
    <source>
        <dbReference type="Proteomes" id="UP000663879"/>
    </source>
</evidence>
<dbReference type="PANTHER" id="PTHR13803">
    <property type="entry name" value="SEC24-RELATED PROTEIN"/>
    <property type="match status" value="1"/>
</dbReference>
<dbReference type="EMBL" id="CAJNOC010004716">
    <property type="protein sequence ID" value="CAF1031332.1"/>
    <property type="molecule type" value="Genomic_DNA"/>
</dbReference>
<accession>A0A814J6E9</accession>
<dbReference type="GO" id="GO:0006886">
    <property type="term" value="P:intracellular protein transport"/>
    <property type="evidence" value="ECO:0007669"/>
    <property type="project" value="InterPro"/>
</dbReference>
<gene>
    <name evidence="2" type="ORF">OXX778_LOCUS17880</name>
</gene>
<dbReference type="PROSITE" id="PS50234">
    <property type="entry name" value="VWFA"/>
    <property type="match status" value="1"/>
</dbReference>
<dbReference type="GO" id="GO:0070971">
    <property type="term" value="C:endoplasmic reticulum exit site"/>
    <property type="evidence" value="ECO:0007669"/>
    <property type="project" value="TreeGrafter"/>
</dbReference>
<dbReference type="Gene3D" id="2.30.30.380">
    <property type="entry name" value="Zn-finger domain of Sec23/24"/>
    <property type="match status" value="1"/>
</dbReference>
<feature type="domain" description="VWFA" evidence="1">
    <location>
        <begin position="132"/>
        <end position="364"/>
    </location>
</feature>
<dbReference type="InterPro" id="IPR050550">
    <property type="entry name" value="SEC23_SEC24_subfamily"/>
</dbReference>
<dbReference type="GO" id="GO:0000149">
    <property type="term" value="F:SNARE binding"/>
    <property type="evidence" value="ECO:0007669"/>
    <property type="project" value="TreeGrafter"/>
</dbReference>
<dbReference type="GO" id="GO:0030127">
    <property type="term" value="C:COPII vesicle coat"/>
    <property type="evidence" value="ECO:0007669"/>
    <property type="project" value="InterPro"/>
</dbReference>
<keyword evidence="3" id="KW-1185">Reference proteome</keyword>
<dbReference type="InterPro" id="IPR036174">
    <property type="entry name" value="Znf_Sec23_Sec24_sf"/>
</dbReference>
<dbReference type="GO" id="GO:0008270">
    <property type="term" value="F:zinc ion binding"/>
    <property type="evidence" value="ECO:0007669"/>
    <property type="project" value="InterPro"/>
</dbReference>
<proteinExistence type="predicted"/>
<dbReference type="SUPFAM" id="SSF53300">
    <property type="entry name" value="vWA-like"/>
    <property type="match status" value="1"/>
</dbReference>
<dbReference type="PANTHER" id="PTHR13803:SF36">
    <property type="entry name" value="TYPE A VON WILLEBRAND FACTOR DOMAIN-CONTAINING PROTEIN"/>
    <property type="match status" value="1"/>
</dbReference>
<reference evidence="2" key="1">
    <citation type="submission" date="2021-02" db="EMBL/GenBank/DDBJ databases">
        <authorList>
            <person name="Nowell W R."/>
        </authorList>
    </citation>
    <scope>NUCLEOTIDE SEQUENCE</scope>
    <source>
        <strain evidence="2">Ploen Becks lab</strain>
    </source>
</reference>
<organism evidence="2 3">
    <name type="scientific">Brachionus calyciflorus</name>
    <dbReference type="NCBI Taxonomy" id="104777"/>
    <lineage>
        <taxon>Eukaryota</taxon>
        <taxon>Metazoa</taxon>
        <taxon>Spiralia</taxon>
        <taxon>Gnathifera</taxon>
        <taxon>Rotifera</taxon>
        <taxon>Eurotatoria</taxon>
        <taxon>Monogononta</taxon>
        <taxon>Pseudotrocha</taxon>
        <taxon>Ploima</taxon>
        <taxon>Brachionidae</taxon>
        <taxon>Brachionus</taxon>
    </lineage>
</organism>